<evidence type="ECO:0000256" key="3">
    <source>
        <dbReference type="ARBA" id="ARBA00022989"/>
    </source>
</evidence>
<reference evidence="8 9" key="1">
    <citation type="submission" date="2024-06" db="EMBL/GenBank/DDBJ databases">
        <title>Complete genome of Phlyctema vagabunda strain 19-DSS-EL-015.</title>
        <authorList>
            <person name="Fiorenzani C."/>
        </authorList>
    </citation>
    <scope>NUCLEOTIDE SEQUENCE [LARGE SCALE GENOMIC DNA]</scope>
    <source>
        <strain evidence="8 9">19-DSS-EL-015</strain>
    </source>
</reference>
<feature type="transmembrane region" description="Helical" evidence="6">
    <location>
        <begin position="20"/>
        <end position="39"/>
    </location>
</feature>
<feature type="transmembrane region" description="Helical" evidence="6">
    <location>
        <begin position="180"/>
        <end position="197"/>
    </location>
</feature>
<dbReference type="Pfam" id="PF20684">
    <property type="entry name" value="Fung_rhodopsin"/>
    <property type="match status" value="1"/>
</dbReference>
<dbReference type="PANTHER" id="PTHR33048">
    <property type="entry name" value="PTH11-LIKE INTEGRAL MEMBRANE PROTEIN (AFU_ORTHOLOGUE AFUA_5G11245)"/>
    <property type="match status" value="1"/>
</dbReference>
<proteinExistence type="inferred from homology"/>
<keyword evidence="4 6" id="KW-0472">Membrane</keyword>
<feature type="domain" description="Rhodopsin" evidence="7">
    <location>
        <begin position="35"/>
        <end position="273"/>
    </location>
</feature>
<sequence>MSTPMPPELSMPGSMQSLQYGCYIIYALAMVVVGLRIYTRSKIIGWLGWDDYLILVAALSSTAIVVTVPFMFNLGIGLHIGTLTDHEIFYGRRAAWISQIFYYFALVFIKCSIVALYSRLVSKHMHLIVLYTLGTLIMLHGLIISANQITAHMCSPVSIIWGPTFPAHCIDLLTFNYFNAAFHILTDILLGVLPIPVLRTLQLSRRKKLALATVFGAGLLTIAATVARQVYNFIALTGPDFSWTWAPTELVTNLEINMGIICASVPALQTLYRSLAGAESSRGSSYPSASASASAHGKISSLSRSKRRASSYSDGYGIREIERVRNRDVEAESGHDIIFQGTDEDENRRYAVGNSDPWSTVGMARGAQLKTTVSGSTMSPSNDEASFEMGTLQSGGVMKTMDYRVEYEHAM</sequence>
<gene>
    <name evidence="8" type="ORF">PVAG01_11394</name>
</gene>
<name>A0ABR4P260_9HELO</name>
<feature type="transmembrane region" description="Helical" evidence="6">
    <location>
        <begin position="100"/>
        <end position="120"/>
    </location>
</feature>
<dbReference type="EMBL" id="JBFCZG010000011">
    <property type="protein sequence ID" value="KAL3417394.1"/>
    <property type="molecule type" value="Genomic_DNA"/>
</dbReference>
<evidence type="ECO:0000259" key="7">
    <source>
        <dbReference type="Pfam" id="PF20684"/>
    </source>
</evidence>
<feature type="transmembrane region" description="Helical" evidence="6">
    <location>
        <begin position="209"/>
        <end position="227"/>
    </location>
</feature>
<keyword evidence="2 6" id="KW-0812">Transmembrane</keyword>
<evidence type="ECO:0000256" key="4">
    <source>
        <dbReference type="ARBA" id="ARBA00023136"/>
    </source>
</evidence>
<feature type="transmembrane region" description="Helical" evidence="6">
    <location>
        <begin position="127"/>
        <end position="146"/>
    </location>
</feature>
<evidence type="ECO:0000313" key="8">
    <source>
        <dbReference type="EMBL" id="KAL3417394.1"/>
    </source>
</evidence>
<keyword evidence="9" id="KW-1185">Reference proteome</keyword>
<organism evidence="8 9">
    <name type="scientific">Phlyctema vagabunda</name>
    <dbReference type="NCBI Taxonomy" id="108571"/>
    <lineage>
        <taxon>Eukaryota</taxon>
        <taxon>Fungi</taxon>
        <taxon>Dikarya</taxon>
        <taxon>Ascomycota</taxon>
        <taxon>Pezizomycotina</taxon>
        <taxon>Leotiomycetes</taxon>
        <taxon>Helotiales</taxon>
        <taxon>Dermateaceae</taxon>
        <taxon>Phlyctema</taxon>
    </lineage>
</organism>
<dbReference type="PANTHER" id="PTHR33048:SF47">
    <property type="entry name" value="INTEGRAL MEMBRANE PROTEIN-RELATED"/>
    <property type="match status" value="1"/>
</dbReference>
<feature type="transmembrane region" description="Helical" evidence="6">
    <location>
        <begin position="51"/>
        <end position="80"/>
    </location>
</feature>
<comment type="subcellular location">
    <subcellularLocation>
        <location evidence="1">Membrane</location>
        <topology evidence="1">Multi-pass membrane protein</topology>
    </subcellularLocation>
</comment>
<comment type="caution">
    <text evidence="8">The sequence shown here is derived from an EMBL/GenBank/DDBJ whole genome shotgun (WGS) entry which is preliminary data.</text>
</comment>
<dbReference type="InterPro" id="IPR052337">
    <property type="entry name" value="SAT4-like"/>
</dbReference>
<dbReference type="Proteomes" id="UP001629113">
    <property type="component" value="Unassembled WGS sequence"/>
</dbReference>
<evidence type="ECO:0000256" key="1">
    <source>
        <dbReference type="ARBA" id="ARBA00004141"/>
    </source>
</evidence>
<accession>A0ABR4P260</accession>
<protein>
    <recommendedName>
        <fullName evidence="7">Rhodopsin domain-containing protein</fullName>
    </recommendedName>
</protein>
<evidence type="ECO:0000313" key="9">
    <source>
        <dbReference type="Proteomes" id="UP001629113"/>
    </source>
</evidence>
<keyword evidence="3 6" id="KW-1133">Transmembrane helix</keyword>
<evidence type="ECO:0000256" key="6">
    <source>
        <dbReference type="SAM" id="Phobius"/>
    </source>
</evidence>
<evidence type="ECO:0000256" key="5">
    <source>
        <dbReference type="ARBA" id="ARBA00038359"/>
    </source>
</evidence>
<evidence type="ECO:0000256" key="2">
    <source>
        <dbReference type="ARBA" id="ARBA00022692"/>
    </source>
</evidence>
<comment type="similarity">
    <text evidence="5">Belongs to the SAT4 family.</text>
</comment>
<dbReference type="InterPro" id="IPR049326">
    <property type="entry name" value="Rhodopsin_dom_fungi"/>
</dbReference>